<keyword evidence="2" id="KW-0169">Cobalamin biosynthesis</keyword>
<feature type="domain" description="Tetrapyrrole methylase" evidence="6">
    <location>
        <begin position="9"/>
        <end position="218"/>
    </location>
</feature>
<name>A0A1X7ALX5_9GAMM</name>
<organism evidence="7 8">
    <name type="scientific">Parendozoicomonas haliclonae</name>
    <dbReference type="NCBI Taxonomy" id="1960125"/>
    <lineage>
        <taxon>Bacteria</taxon>
        <taxon>Pseudomonadati</taxon>
        <taxon>Pseudomonadota</taxon>
        <taxon>Gammaproteobacteria</taxon>
        <taxon>Oceanospirillales</taxon>
        <taxon>Endozoicomonadaceae</taxon>
        <taxon>Parendozoicomonas</taxon>
    </lineage>
</organism>
<dbReference type="GO" id="GO:0032259">
    <property type="term" value="P:methylation"/>
    <property type="evidence" value="ECO:0007669"/>
    <property type="project" value="UniProtKB-KW"/>
</dbReference>
<dbReference type="Gene3D" id="3.40.1010.10">
    <property type="entry name" value="Cobalt-precorrin-4 Transmethylase, Domain 1"/>
    <property type="match status" value="1"/>
</dbReference>
<dbReference type="NCBIfam" id="TIGR01466">
    <property type="entry name" value="cobJ_cbiH"/>
    <property type="match status" value="1"/>
</dbReference>
<dbReference type="SUPFAM" id="SSF53790">
    <property type="entry name" value="Tetrapyrrole methylase"/>
    <property type="match status" value="1"/>
</dbReference>
<dbReference type="GO" id="GO:0008168">
    <property type="term" value="F:methyltransferase activity"/>
    <property type="evidence" value="ECO:0007669"/>
    <property type="project" value="UniProtKB-KW"/>
</dbReference>
<dbReference type="InterPro" id="IPR006363">
    <property type="entry name" value="Cbl_synth_CobJ/CibH_dom"/>
</dbReference>
<gene>
    <name evidence="7" type="primary">cbiH</name>
    <name evidence="7" type="ORF">EHSB41UT_02916</name>
</gene>
<evidence type="ECO:0000313" key="8">
    <source>
        <dbReference type="Proteomes" id="UP000196573"/>
    </source>
</evidence>
<evidence type="ECO:0000256" key="3">
    <source>
        <dbReference type="ARBA" id="ARBA00022603"/>
    </source>
</evidence>
<dbReference type="InterPro" id="IPR051810">
    <property type="entry name" value="Precorrin_MeTrfase"/>
</dbReference>
<evidence type="ECO:0000313" key="7">
    <source>
        <dbReference type="EMBL" id="SMA48826.1"/>
    </source>
</evidence>
<dbReference type="GO" id="GO:0009236">
    <property type="term" value="P:cobalamin biosynthetic process"/>
    <property type="evidence" value="ECO:0007669"/>
    <property type="project" value="UniProtKB-UniPathway"/>
</dbReference>
<dbReference type="Proteomes" id="UP000196573">
    <property type="component" value="Unassembled WGS sequence"/>
</dbReference>
<keyword evidence="5" id="KW-0949">S-adenosyl-L-methionine</keyword>
<dbReference type="InterPro" id="IPR014777">
    <property type="entry name" value="4pyrrole_Mease_sub1"/>
</dbReference>
<evidence type="ECO:0000256" key="4">
    <source>
        <dbReference type="ARBA" id="ARBA00022679"/>
    </source>
</evidence>
<proteinExistence type="predicted"/>
<keyword evidence="4 7" id="KW-0808">Transferase</keyword>
<dbReference type="EC" id="2.1.1.-" evidence="7"/>
<comment type="pathway">
    <text evidence="1">Cofactor biosynthesis; adenosylcobalamin biosynthesis.</text>
</comment>
<evidence type="ECO:0000256" key="1">
    <source>
        <dbReference type="ARBA" id="ARBA00004953"/>
    </source>
</evidence>
<dbReference type="AlphaFoldDB" id="A0A1X7ALX5"/>
<sequence length="285" mass="31038">MGNTAKGQLSVVSIGPGSLDLMAPMARKAIENADYVVGYKTYIELIEDLCSGKTLMGSAMTQEVERANQAVDLAEEGYKVALISSGDAGMYAMGSLALELLQERNWTRADGIGYELIPGITAANSCASLVGVPLGHDSCTISLSDLLTPWEVITKRIRAAAEADFAITFYNPQSKRRRSQIVEARDILLQHRPANTPVAIVQGAYRDNQKIVITDLEHFLDYDIGMLAAVTVGNSSSYLFEGMIVTPRGYTKKYDITDGSIYEGQKRGRTLNVEALSDQNRATDR</sequence>
<dbReference type="PANTHER" id="PTHR47036">
    <property type="entry name" value="COBALT-FACTOR III C(17)-METHYLTRANSFERASE-RELATED"/>
    <property type="match status" value="1"/>
</dbReference>
<dbReference type="InterPro" id="IPR035996">
    <property type="entry name" value="4pyrrol_Methylase_sf"/>
</dbReference>
<dbReference type="OrthoDB" id="9772960at2"/>
<evidence type="ECO:0000256" key="2">
    <source>
        <dbReference type="ARBA" id="ARBA00022573"/>
    </source>
</evidence>
<dbReference type="InterPro" id="IPR014776">
    <property type="entry name" value="4pyrrole_Mease_sub2"/>
</dbReference>
<reference evidence="7 8" key="1">
    <citation type="submission" date="2017-03" db="EMBL/GenBank/DDBJ databases">
        <authorList>
            <person name="Afonso C.L."/>
            <person name="Miller P.J."/>
            <person name="Scott M.A."/>
            <person name="Spackman E."/>
            <person name="Goraichik I."/>
            <person name="Dimitrov K.M."/>
            <person name="Suarez D.L."/>
            <person name="Swayne D.E."/>
        </authorList>
    </citation>
    <scope>NUCLEOTIDE SEQUENCE [LARGE SCALE GENOMIC DNA]</scope>
    <source>
        <strain evidence="7">SB41UT1</strain>
    </source>
</reference>
<dbReference type="CDD" id="cd11646">
    <property type="entry name" value="Precorrin_3B_C17_MT"/>
    <property type="match status" value="1"/>
</dbReference>
<keyword evidence="3 7" id="KW-0489">Methyltransferase</keyword>
<dbReference type="PANTHER" id="PTHR47036:SF1">
    <property type="entry name" value="COBALT-FACTOR III C(17)-METHYLTRANSFERASE-RELATED"/>
    <property type="match status" value="1"/>
</dbReference>
<evidence type="ECO:0000256" key="5">
    <source>
        <dbReference type="ARBA" id="ARBA00022691"/>
    </source>
</evidence>
<accession>A0A1X7ALX5</accession>
<evidence type="ECO:0000259" key="6">
    <source>
        <dbReference type="Pfam" id="PF00590"/>
    </source>
</evidence>
<dbReference type="InterPro" id="IPR000878">
    <property type="entry name" value="4pyrrol_Mease"/>
</dbReference>
<dbReference type="Gene3D" id="3.30.950.10">
    <property type="entry name" value="Methyltransferase, Cobalt-precorrin-4 Transmethylase, Domain 2"/>
    <property type="match status" value="1"/>
</dbReference>
<keyword evidence="8" id="KW-1185">Reference proteome</keyword>
<protein>
    <submittedName>
        <fullName evidence="7">Cobalt-precorrin-3B C(17)-methyltransferase</fullName>
        <ecNumber evidence="7">2.1.1.-</ecNumber>
    </submittedName>
</protein>
<dbReference type="Pfam" id="PF00590">
    <property type="entry name" value="TP_methylase"/>
    <property type="match status" value="1"/>
</dbReference>
<dbReference type="EMBL" id="FWPT01000006">
    <property type="protein sequence ID" value="SMA48826.1"/>
    <property type="molecule type" value="Genomic_DNA"/>
</dbReference>
<dbReference type="UniPathway" id="UPA00148"/>
<dbReference type="RefSeq" id="WP_087111122.1">
    <property type="nucleotide sequence ID" value="NZ_CBCSCN010000006.1"/>
</dbReference>